<comment type="caution">
    <text evidence="9">The sequence shown here is derived from an EMBL/GenBank/DDBJ whole genome shotgun (WGS) entry which is preliminary data.</text>
</comment>
<dbReference type="SUPFAM" id="SSF142984">
    <property type="entry name" value="Nqo1 middle domain-like"/>
    <property type="match status" value="1"/>
</dbReference>
<evidence type="ECO:0000256" key="5">
    <source>
        <dbReference type="ARBA" id="ARBA00023014"/>
    </source>
</evidence>
<dbReference type="PANTHER" id="PTHR43578">
    <property type="entry name" value="NADH-QUINONE OXIDOREDUCTASE SUBUNIT F"/>
    <property type="match status" value="1"/>
</dbReference>
<feature type="domain" description="NADH-ubiquinone oxidoreductase 51kDa subunit FMN-binding" evidence="6">
    <location>
        <begin position="45"/>
        <end position="204"/>
    </location>
</feature>
<evidence type="ECO:0000313" key="9">
    <source>
        <dbReference type="EMBL" id="PSR35571.1"/>
    </source>
</evidence>
<sequence length="389" mass="42324">MPFIIAEPLKDHRESYSEYIGRGGYQAWAKVRAMESAAVRTAVLSAGLRGRGGAGFPTAKKWELATSVDASRRVLIINGAEGEPGSFKDRTLMTLAPHRVLEGILIGAHAIQATDILFYINDQFDDSISSLQHALQEAEEAGWPVNTIKLLPETHTYIAGEETALINALMGKPAQPWHKPPYPTTQGYQGHPTIVNNVETLAVLPVIFEQGIAWFVRNQPMLFSVTGDVKRPGVYEMPLGTPLRQLLDLAGGPSQSSIQAVLPGGFSMPWLKPEHFDTPLDYESLRHLGTGLGASIIVIGNERSLYDQTCQIADFFARETCGKCPLCVRGTRTLAEQMAGLANNLNPDTVGTLVSSAKKFRHKGICSFLDTAAHMVEEYAVALNTPTVS</sequence>
<protein>
    <recommendedName>
        <fullName evidence="11">NADH-quinone oxidoreductase subunit F</fullName>
    </recommendedName>
</protein>
<feature type="domain" description="NADH-ubiquinone oxidoreductase 51kDa subunit iron-sulphur binding" evidence="8">
    <location>
        <begin position="310"/>
        <end position="378"/>
    </location>
</feature>
<dbReference type="InterPro" id="IPR037225">
    <property type="entry name" value="Nuo51_FMN-bd_sf"/>
</dbReference>
<organism evidence="9 10">
    <name type="scientific">Sulfobacillus benefaciens</name>
    <dbReference type="NCBI Taxonomy" id="453960"/>
    <lineage>
        <taxon>Bacteria</taxon>
        <taxon>Bacillati</taxon>
        <taxon>Bacillota</taxon>
        <taxon>Clostridia</taxon>
        <taxon>Eubacteriales</taxon>
        <taxon>Clostridiales Family XVII. Incertae Sedis</taxon>
        <taxon>Sulfobacillus</taxon>
    </lineage>
</organism>
<dbReference type="SUPFAM" id="SSF140490">
    <property type="entry name" value="Nqo1C-terminal domain-like"/>
    <property type="match status" value="1"/>
</dbReference>
<dbReference type="AlphaFoldDB" id="A0A2T2XM70"/>
<evidence type="ECO:0008006" key="11">
    <source>
        <dbReference type="Google" id="ProtNLM"/>
    </source>
</evidence>
<comment type="similarity">
    <text evidence="1">Belongs to the complex I 51 kDa subunit family.</text>
</comment>
<gene>
    <name evidence="9" type="ORF">C7B46_00880</name>
</gene>
<evidence type="ECO:0000259" key="7">
    <source>
        <dbReference type="Pfam" id="PF10531"/>
    </source>
</evidence>
<dbReference type="Pfam" id="PF10531">
    <property type="entry name" value="SLBB"/>
    <property type="match status" value="1"/>
</dbReference>
<dbReference type="Pfam" id="PF01512">
    <property type="entry name" value="Complex1_51K"/>
    <property type="match status" value="1"/>
</dbReference>
<accession>A0A2T2XM70</accession>
<keyword evidence="3" id="KW-0479">Metal-binding</keyword>
<dbReference type="GO" id="GO:0046872">
    <property type="term" value="F:metal ion binding"/>
    <property type="evidence" value="ECO:0007669"/>
    <property type="project" value="UniProtKB-KW"/>
</dbReference>
<evidence type="ECO:0000259" key="6">
    <source>
        <dbReference type="Pfam" id="PF01512"/>
    </source>
</evidence>
<dbReference type="InterPro" id="IPR037207">
    <property type="entry name" value="Nuop51_4Fe4S-bd_sf"/>
</dbReference>
<evidence type="ECO:0000259" key="8">
    <source>
        <dbReference type="Pfam" id="PF10589"/>
    </source>
</evidence>
<evidence type="ECO:0000256" key="1">
    <source>
        <dbReference type="ARBA" id="ARBA00007523"/>
    </source>
</evidence>
<evidence type="ECO:0000256" key="3">
    <source>
        <dbReference type="ARBA" id="ARBA00022723"/>
    </source>
</evidence>
<proteinExistence type="inferred from homology"/>
<evidence type="ECO:0000313" key="10">
    <source>
        <dbReference type="Proteomes" id="UP000242972"/>
    </source>
</evidence>
<reference evidence="9 10" key="1">
    <citation type="journal article" date="2014" name="BMC Genomics">
        <title>Comparison of environmental and isolate Sulfobacillus genomes reveals diverse carbon, sulfur, nitrogen, and hydrogen metabolisms.</title>
        <authorList>
            <person name="Justice N.B."/>
            <person name="Norman A."/>
            <person name="Brown C.T."/>
            <person name="Singh A."/>
            <person name="Thomas B.C."/>
            <person name="Banfield J.F."/>
        </authorList>
    </citation>
    <scope>NUCLEOTIDE SEQUENCE [LARGE SCALE GENOMIC DNA]</scope>
    <source>
        <strain evidence="9">AMDSBA4</strain>
    </source>
</reference>
<dbReference type="Gene3D" id="3.40.50.11540">
    <property type="entry name" value="NADH-ubiquinone oxidoreductase 51kDa subunit"/>
    <property type="match status" value="1"/>
</dbReference>
<dbReference type="Proteomes" id="UP000242972">
    <property type="component" value="Unassembled WGS sequence"/>
</dbReference>
<keyword evidence="5" id="KW-0411">Iron-sulfur</keyword>
<dbReference type="Gene3D" id="1.20.1440.230">
    <property type="entry name" value="NADH-ubiquinone oxidoreductase 51kDa subunit, iron-sulphur binding domain"/>
    <property type="match status" value="1"/>
</dbReference>
<feature type="domain" description="Soluble ligand binding" evidence="7">
    <location>
        <begin position="223"/>
        <end position="254"/>
    </location>
</feature>
<dbReference type="InterPro" id="IPR019575">
    <property type="entry name" value="Nuop51_4Fe4S-bd"/>
</dbReference>
<keyword evidence="4" id="KW-0408">Iron</keyword>
<dbReference type="InterPro" id="IPR019554">
    <property type="entry name" value="Soluble_ligand-bd"/>
</dbReference>
<dbReference type="SUPFAM" id="SSF142019">
    <property type="entry name" value="Nqo1 FMN-binding domain-like"/>
    <property type="match status" value="1"/>
</dbReference>
<keyword evidence="2" id="KW-0004">4Fe-4S</keyword>
<dbReference type="EMBL" id="PXYW01000001">
    <property type="protein sequence ID" value="PSR35571.1"/>
    <property type="molecule type" value="Genomic_DNA"/>
</dbReference>
<dbReference type="InterPro" id="IPR011538">
    <property type="entry name" value="Nuo51_FMN-bd"/>
</dbReference>
<dbReference type="GO" id="GO:0051539">
    <property type="term" value="F:4 iron, 4 sulfur cluster binding"/>
    <property type="evidence" value="ECO:0007669"/>
    <property type="project" value="UniProtKB-KW"/>
</dbReference>
<evidence type="ECO:0000256" key="4">
    <source>
        <dbReference type="ARBA" id="ARBA00023004"/>
    </source>
</evidence>
<name>A0A2T2XM70_9FIRM</name>
<dbReference type="Pfam" id="PF10589">
    <property type="entry name" value="NADH_4Fe-4S"/>
    <property type="match status" value="1"/>
</dbReference>
<evidence type="ECO:0000256" key="2">
    <source>
        <dbReference type="ARBA" id="ARBA00022485"/>
    </source>
</evidence>
<dbReference type="PANTHER" id="PTHR43578:SF3">
    <property type="entry name" value="NADH-QUINONE OXIDOREDUCTASE SUBUNIT F"/>
    <property type="match status" value="1"/>
</dbReference>
<dbReference type="Gene3D" id="3.10.20.600">
    <property type="match status" value="1"/>
</dbReference>